<dbReference type="SUPFAM" id="SSF53067">
    <property type="entry name" value="Actin-like ATPase domain"/>
    <property type="match status" value="2"/>
</dbReference>
<dbReference type="InterPro" id="IPR043129">
    <property type="entry name" value="ATPase_NBD"/>
</dbReference>
<sequence length="403" mass="45319">MDSYDVIANQPVVIDNGSGVIKAGFAGDQTPKCRFANFVGRPKHTRVMAGALEGDLFIGPKAQEYRGLLSLKYPMEHGIVTDWNDMERVWQYIYSKDQLQVFPEEHPVLLTEAPLNPLKNREKSAEIFFETFNVPALHIQMQAVLSLYSTGRTTGVVLDSGDGVTHVVPIFEGFAIQHGIERMDVAGRDVTRYLRLLLRKEGANFHRSSEFEIVREIKEKMCYIATNAAKEESSEGEKTGYKLPDGSTLEIGPARFRAAEILFRPDIIGEEWPGIANALDMSIRVRISMCQFLFVIGCQALVEAVAVTNKIRCEIDLRKNLYSNIVLSGGSTMFTGFGDRLLAETRRLAPKDVKIRISAPQERLYGTWIGGSILASLDTFKKMWVSKKEYEDEGKKVLHRKTF</sequence>
<comment type="subcellular location">
    <subcellularLocation>
        <location evidence="1">Cytoplasm</location>
        <location evidence="1">Cytoskeleton</location>
    </subcellularLocation>
</comment>
<comment type="similarity">
    <text evidence="6">Belongs to the actin family. ARP1 subfamily.</text>
</comment>
<evidence type="ECO:0000256" key="2">
    <source>
        <dbReference type="ARBA" id="ARBA00022490"/>
    </source>
</evidence>
<evidence type="ECO:0000256" key="4">
    <source>
        <dbReference type="ARBA" id="ARBA00022840"/>
    </source>
</evidence>
<evidence type="ECO:0000313" key="7">
    <source>
        <dbReference type="Proteomes" id="UP000887581"/>
    </source>
</evidence>
<keyword evidence="2" id="KW-0963">Cytoplasm</keyword>
<dbReference type="CDD" id="cd10216">
    <property type="entry name" value="ASKHA_NBD_Arp1"/>
    <property type="match status" value="1"/>
</dbReference>
<dbReference type="Proteomes" id="UP000887581">
    <property type="component" value="Unplaced"/>
</dbReference>
<evidence type="ECO:0000256" key="5">
    <source>
        <dbReference type="ARBA" id="ARBA00023212"/>
    </source>
</evidence>
<dbReference type="FunFam" id="3.90.640.10:FF:000008">
    <property type="entry name" value="alpha-centractin isoform X1"/>
    <property type="match status" value="1"/>
</dbReference>
<name>A0A915PUN4_9BILA</name>
<evidence type="ECO:0000256" key="6">
    <source>
        <dbReference type="ARBA" id="ARBA00038483"/>
    </source>
</evidence>
<dbReference type="GO" id="GO:0005524">
    <property type="term" value="F:ATP binding"/>
    <property type="evidence" value="ECO:0007669"/>
    <property type="project" value="UniProtKB-KW"/>
</dbReference>
<keyword evidence="4" id="KW-0067">ATP-binding</keyword>
<keyword evidence="7" id="KW-1185">Reference proteome</keyword>
<dbReference type="SMART" id="SM00268">
    <property type="entry name" value="ACTIN"/>
    <property type="match status" value="1"/>
</dbReference>
<evidence type="ECO:0000256" key="1">
    <source>
        <dbReference type="ARBA" id="ARBA00004245"/>
    </source>
</evidence>
<dbReference type="GO" id="GO:0005856">
    <property type="term" value="C:cytoskeleton"/>
    <property type="evidence" value="ECO:0007669"/>
    <property type="project" value="UniProtKB-SubCell"/>
</dbReference>
<dbReference type="Pfam" id="PF00022">
    <property type="entry name" value="Actin"/>
    <property type="match status" value="1"/>
</dbReference>
<dbReference type="InterPro" id="IPR004001">
    <property type="entry name" value="Actin_CS"/>
</dbReference>
<evidence type="ECO:0000313" key="8">
    <source>
        <dbReference type="WBParaSite" id="sdigi.contig332.g7511.t1"/>
    </source>
</evidence>
<dbReference type="WBParaSite" id="sdigi.contig332.g7511.t1">
    <property type="protein sequence ID" value="sdigi.contig332.g7511.t1"/>
    <property type="gene ID" value="sdigi.contig332.g7511"/>
</dbReference>
<dbReference type="PROSITE" id="PS00432">
    <property type="entry name" value="ACTINS_2"/>
    <property type="match status" value="1"/>
</dbReference>
<dbReference type="Gene3D" id="3.30.420.40">
    <property type="match status" value="2"/>
</dbReference>
<dbReference type="PANTHER" id="PTHR11937">
    <property type="entry name" value="ACTIN"/>
    <property type="match status" value="1"/>
</dbReference>
<evidence type="ECO:0000256" key="3">
    <source>
        <dbReference type="ARBA" id="ARBA00022741"/>
    </source>
</evidence>
<dbReference type="InterPro" id="IPR020902">
    <property type="entry name" value="Actin/actin-like_CS"/>
</dbReference>
<dbReference type="PRINTS" id="PR00190">
    <property type="entry name" value="ACTIN"/>
</dbReference>
<dbReference type="AlphaFoldDB" id="A0A915PUN4"/>
<dbReference type="Gene3D" id="3.90.640.10">
    <property type="entry name" value="Actin, Chain A, domain 4"/>
    <property type="match status" value="1"/>
</dbReference>
<dbReference type="PROSITE" id="PS01132">
    <property type="entry name" value="ACTINS_ACT_LIKE"/>
    <property type="match status" value="1"/>
</dbReference>
<organism evidence="7 8">
    <name type="scientific">Setaria digitata</name>
    <dbReference type="NCBI Taxonomy" id="48799"/>
    <lineage>
        <taxon>Eukaryota</taxon>
        <taxon>Metazoa</taxon>
        <taxon>Ecdysozoa</taxon>
        <taxon>Nematoda</taxon>
        <taxon>Chromadorea</taxon>
        <taxon>Rhabditida</taxon>
        <taxon>Spirurina</taxon>
        <taxon>Spiruromorpha</taxon>
        <taxon>Filarioidea</taxon>
        <taxon>Setariidae</taxon>
        <taxon>Setaria</taxon>
    </lineage>
</organism>
<reference evidence="8" key="1">
    <citation type="submission" date="2022-11" db="UniProtKB">
        <authorList>
            <consortium name="WormBaseParasite"/>
        </authorList>
    </citation>
    <scope>IDENTIFICATION</scope>
</reference>
<keyword evidence="5" id="KW-0206">Cytoskeleton</keyword>
<dbReference type="InterPro" id="IPR004000">
    <property type="entry name" value="Actin"/>
</dbReference>
<proteinExistence type="inferred from homology"/>
<keyword evidence="3" id="KW-0547">Nucleotide-binding</keyword>
<accession>A0A915PUN4</accession>
<protein>
    <submittedName>
        <fullName evidence="8">Uncharacterized protein</fullName>
    </submittedName>
</protein>
<dbReference type="FunFam" id="3.30.420.40:FF:000188">
    <property type="entry name" value="Actin like 6B"/>
    <property type="match status" value="2"/>
</dbReference>